<proteinExistence type="predicted"/>
<evidence type="ECO:0000313" key="1">
    <source>
        <dbReference type="EMBL" id="CAB4001682.1"/>
    </source>
</evidence>
<dbReference type="OrthoDB" id="7763725at2759"/>
<dbReference type="PANTHER" id="PTHR47331">
    <property type="entry name" value="PHD-TYPE DOMAIN-CONTAINING PROTEIN"/>
    <property type="match status" value="1"/>
</dbReference>
<accession>A0A6S7I5T7</accession>
<name>A0A6S7I5T7_PARCT</name>
<dbReference type="InterPro" id="IPR008042">
    <property type="entry name" value="Retrotrans_Pao"/>
</dbReference>
<dbReference type="Proteomes" id="UP001152795">
    <property type="component" value="Unassembled WGS sequence"/>
</dbReference>
<evidence type="ECO:0000313" key="2">
    <source>
        <dbReference type="Proteomes" id="UP001152795"/>
    </source>
</evidence>
<keyword evidence="2" id="KW-1185">Reference proteome</keyword>
<organism evidence="1 2">
    <name type="scientific">Paramuricea clavata</name>
    <name type="common">Red gorgonian</name>
    <name type="synonym">Violescent sea-whip</name>
    <dbReference type="NCBI Taxonomy" id="317549"/>
    <lineage>
        <taxon>Eukaryota</taxon>
        <taxon>Metazoa</taxon>
        <taxon>Cnidaria</taxon>
        <taxon>Anthozoa</taxon>
        <taxon>Octocorallia</taxon>
        <taxon>Malacalcyonacea</taxon>
        <taxon>Plexauridae</taxon>
        <taxon>Paramuricea</taxon>
    </lineage>
</organism>
<dbReference type="AlphaFoldDB" id="A0A6S7I5T7"/>
<dbReference type="Pfam" id="PF05380">
    <property type="entry name" value="Peptidase_A17"/>
    <property type="match status" value="1"/>
</dbReference>
<protein>
    <submittedName>
        <fullName evidence="1">Uncharacterized protein</fullName>
    </submittedName>
</protein>
<comment type="caution">
    <text evidence="1">The sequence shown here is derived from an EMBL/GenBank/DDBJ whole genome shotgun (WGS) entry which is preliminary data.</text>
</comment>
<dbReference type="EMBL" id="CACRXK020004153">
    <property type="protein sequence ID" value="CAB4001682.1"/>
    <property type="molecule type" value="Genomic_DNA"/>
</dbReference>
<dbReference type="PANTHER" id="PTHR47331:SF5">
    <property type="entry name" value="RIBONUCLEASE H"/>
    <property type="match status" value="1"/>
</dbReference>
<sequence>MDSLLKLPEATSMDTYGSFLAPVVMSKIPEELRIIITRDLPSGEWKLEPLLKIFNTELQLREKCALVSGTGQRKEQHFSQRDKGKYINRYQSSTAALLTENKSVQSREGPWCTFCNGNHPSSNCTIVTDISARKQILRRRVSEEVVRSDSGSGPVALSTKFGYVLSGPVQGSDATKTCEDWEEDQSYSKTGLPQANPEEEFPKVLGITWNTKSDKLVFSFDGLTMYLTEESVTKRIVLSSIAKVYDPLGLLSPITTVLKILFQAICKDKNITWDDVLEDETAKSWKSALTNMKETWTVDLNGCYSPQIDRKEIRSVELHGFDDASEKAYGGVVYIRIRTGTLVSCQLVASKSKVAPIGGETIPRLELLSRLVLARLMSHVRRELEGKYKIDRVVCWLDSEIALWWITGTGKEYKLFIQNRVVEIRKLIDPKSWRHVPTDQNPADVLSRGSLASELKEMRS</sequence>
<reference evidence="1" key="1">
    <citation type="submission" date="2020-04" db="EMBL/GenBank/DDBJ databases">
        <authorList>
            <person name="Alioto T."/>
            <person name="Alioto T."/>
            <person name="Gomez Garrido J."/>
        </authorList>
    </citation>
    <scope>NUCLEOTIDE SEQUENCE</scope>
    <source>
        <strain evidence="1">A484AB</strain>
    </source>
</reference>
<gene>
    <name evidence="1" type="ORF">PACLA_8A004051</name>
</gene>